<evidence type="ECO:0000313" key="2">
    <source>
        <dbReference type="EMBL" id="TCL39479.1"/>
    </source>
</evidence>
<dbReference type="RefSeq" id="WP_132076063.1">
    <property type="nucleotide sequence ID" value="NZ_DAMAKO010000008.1"/>
</dbReference>
<dbReference type="PANTHER" id="PTHR30383:SF5">
    <property type="entry name" value="SGNH HYDROLASE-TYPE ESTERASE DOMAIN-CONTAINING PROTEIN"/>
    <property type="match status" value="1"/>
</dbReference>
<dbReference type="OrthoDB" id="9777593at2"/>
<sequence length="188" mass="20637">MKLIAIGDSITYGFPYSPSASWLDIAARHCGIDYQNCGINGDTTGQMLQRFSRDVCRLQPSHVMIMGGTNDVFESLCGKEMVEHTVKMTILARANGIVPVLGLPIPCNEPEAERRLREYRAAIREYAQEQVIDVLDFFAVMSGTDCQGIKPGLHCDGVHPNEAGYNVMAAAAIDFIETRLLCIKPASI</sequence>
<reference evidence="2 3" key="1">
    <citation type="submission" date="2019-03" db="EMBL/GenBank/DDBJ databases">
        <title>Genomic Encyclopedia of Type Strains, Phase IV (KMG-IV): sequencing the most valuable type-strain genomes for metagenomic binning, comparative biology and taxonomic classification.</title>
        <authorList>
            <person name="Goeker M."/>
        </authorList>
    </citation>
    <scope>NUCLEOTIDE SEQUENCE [LARGE SCALE GENOMIC DNA]</scope>
    <source>
        <strain evidence="2 3">DSM 15969</strain>
    </source>
</reference>
<dbReference type="AlphaFoldDB" id="A0A4R1Q2M6"/>
<evidence type="ECO:0000313" key="3">
    <source>
        <dbReference type="Proteomes" id="UP000295063"/>
    </source>
</evidence>
<dbReference type="GO" id="GO:0004622">
    <property type="term" value="F:phosphatidylcholine lysophospholipase activity"/>
    <property type="evidence" value="ECO:0007669"/>
    <property type="project" value="TreeGrafter"/>
</dbReference>
<evidence type="ECO:0000259" key="1">
    <source>
        <dbReference type="Pfam" id="PF13472"/>
    </source>
</evidence>
<dbReference type="Gene3D" id="3.40.50.1110">
    <property type="entry name" value="SGNH hydrolase"/>
    <property type="match status" value="1"/>
</dbReference>
<comment type="caution">
    <text evidence="2">The sequence shown here is derived from an EMBL/GenBank/DDBJ whole genome shotgun (WGS) entry which is preliminary data.</text>
</comment>
<dbReference type="Proteomes" id="UP000295063">
    <property type="component" value="Unassembled WGS sequence"/>
</dbReference>
<feature type="domain" description="SGNH hydrolase-type esterase" evidence="1">
    <location>
        <begin position="5"/>
        <end position="166"/>
    </location>
</feature>
<organism evidence="2 3">
    <name type="scientific">Anaerospora hongkongensis</name>
    <dbReference type="NCBI Taxonomy" id="244830"/>
    <lineage>
        <taxon>Bacteria</taxon>
        <taxon>Bacillati</taxon>
        <taxon>Bacillota</taxon>
        <taxon>Negativicutes</taxon>
        <taxon>Selenomonadales</taxon>
        <taxon>Sporomusaceae</taxon>
        <taxon>Anaerospora</taxon>
    </lineage>
</organism>
<gene>
    <name evidence="2" type="ORF">EV210_102396</name>
</gene>
<dbReference type="InterPro" id="IPR013830">
    <property type="entry name" value="SGNH_hydro"/>
</dbReference>
<keyword evidence="3" id="KW-1185">Reference proteome</keyword>
<accession>A0A4R1Q2M6</accession>
<dbReference type="EMBL" id="SLUI01000002">
    <property type="protein sequence ID" value="TCL39479.1"/>
    <property type="molecule type" value="Genomic_DNA"/>
</dbReference>
<dbReference type="PANTHER" id="PTHR30383">
    <property type="entry name" value="THIOESTERASE 1/PROTEASE 1/LYSOPHOSPHOLIPASE L1"/>
    <property type="match status" value="1"/>
</dbReference>
<dbReference type="SUPFAM" id="SSF52266">
    <property type="entry name" value="SGNH hydrolase"/>
    <property type="match status" value="1"/>
</dbReference>
<dbReference type="Pfam" id="PF13472">
    <property type="entry name" value="Lipase_GDSL_2"/>
    <property type="match status" value="1"/>
</dbReference>
<dbReference type="InterPro" id="IPR051532">
    <property type="entry name" value="Ester_Hydrolysis_Enzymes"/>
</dbReference>
<proteinExistence type="predicted"/>
<protein>
    <submittedName>
        <fullName evidence="2">Lysophospholipase L1-like esterase</fullName>
    </submittedName>
</protein>
<name>A0A4R1Q2M6_9FIRM</name>
<dbReference type="InterPro" id="IPR036514">
    <property type="entry name" value="SGNH_hydro_sf"/>
</dbReference>